<evidence type="ECO:0000259" key="2">
    <source>
        <dbReference type="Pfam" id="PF02371"/>
    </source>
</evidence>
<reference evidence="3" key="1">
    <citation type="submission" date="2022-07" db="EMBL/GenBank/DDBJ databases">
        <title>Parvularcula maris sp. nov., an algicidal bacterium isolated from seawater.</title>
        <authorList>
            <person name="Li F."/>
        </authorList>
    </citation>
    <scope>NUCLEOTIDE SEQUENCE</scope>
    <source>
        <strain evidence="3">BGMRC 0090</strain>
    </source>
</reference>
<evidence type="ECO:0000256" key="1">
    <source>
        <dbReference type="SAM" id="MobiDB-lite"/>
    </source>
</evidence>
<feature type="region of interest" description="Disordered" evidence="1">
    <location>
        <begin position="1"/>
        <end position="27"/>
    </location>
</feature>
<dbReference type="EMBL" id="JANIBC010000008">
    <property type="protein sequence ID" value="MCQ8185779.1"/>
    <property type="molecule type" value="Genomic_DNA"/>
</dbReference>
<evidence type="ECO:0000313" key="3">
    <source>
        <dbReference type="EMBL" id="MCQ8185779.1"/>
    </source>
</evidence>
<protein>
    <submittedName>
        <fullName evidence="3">Transposase</fullName>
    </submittedName>
</protein>
<dbReference type="RefSeq" id="WP_256619750.1">
    <property type="nucleotide sequence ID" value="NZ_JANIBC010000008.1"/>
</dbReference>
<dbReference type="InterPro" id="IPR003346">
    <property type="entry name" value="Transposase_20"/>
</dbReference>
<dbReference type="PANTHER" id="PTHR33055">
    <property type="entry name" value="TRANSPOSASE FOR INSERTION SEQUENCE ELEMENT IS1111A"/>
    <property type="match status" value="1"/>
</dbReference>
<evidence type="ECO:0000313" key="4">
    <source>
        <dbReference type="Proteomes" id="UP001142610"/>
    </source>
</evidence>
<dbReference type="GO" id="GO:0003677">
    <property type="term" value="F:DNA binding"/>
    <property type="evidence" value="ECO:0007669"/>
    <property type="project" value="InterPro"/>
</dbReference>
<dbReference type="GO" id="GO:0004803">
    <property type="term" value="F:transposase activity"/>
    <property type="evidence" value="ECO:0007669"/>
    <property type="project" value="InterPro"/>
</dbReference>
<gene>
    <name evidence="3" type="ORF">NOG11_10270</name>
</gene>
<dbReference type="GO" id="GO:0006313">
    <property type="term" value="P:DNA transposition"/>
    <property type="evidence" value="ECO:0007669"/>
    <property type="project" value="InterPro"/>
</dbReference>
<dbReference type="AlphaFoldDB" id="A0A9X2L9V1"/>
<keyword evidence="4" id="KW-1185">Reference proteome</keyword>
<dbReference type="InterPro" id="IPR047650">
    <property type="entry name" value="Transpos_IS110"/>
</dbReference>
<name>A0A9X2L9V1_9PROT</name>
<comment type="caution">
    <text evidence="3">The sequence shown here is derived from an EMBL/GenBank/DDBJ whole genome shotgun (WGS) entry which is preliminary data.</text>
</comment>
<organism evidence="3 4">
    <name type="scientific">Parvularcula maris</name>
    <dbReference type="NCBI Taxonomy" id="2965077"/>
    <lineage>
        <taxon>Bacteria</taxon>
        <taxon>Pseudomonadati</taxon>
        <taxon>Pseudomonadota</taxon>
        <taxon>Alphaproteobacteria</taxon>
        <taxon>Parvularculales</taxon>
        <taxon>Parvularculaceae</taxon>
        <taxon>Parvularcula</taxon>
    </lineage>
</organism>
<feature type="domain" description="Transposase IS116/IS110/IS902 C-terminal" evidence="2">
    <location>
        <begin position="71"/>
        <end position="113"/>
    </location>
</feature>
<dbReference type="PANTHER" id="PTHR33055:SF13">
    <property type="entry name" value="TRANSPOSASE"/>
    <property type="match status" value="1"/>
</dbReference>
<sequence>MRSSNVRTFCVPPQASDRSPPRSFSPTCPNWAPPAAARSPASQVPTAVAFFAYNRSPGPIVLPFGRPATKPHPCYSGQRRGRRRVWGGRATVRKALYQAAFSASRCDPELKAFRMRLEEQGKPFKTTIIATARRLLERLKAIIRDNRNYAL</sequence>
<accession>A0A9X2L9V1</accession>
<proteinExistence type="predicted"/>
<dbReference type="Proteomes" id="UP001142610">
    <property type="component" value="Unassembled WGS sequence"/>
</dbReference>
<dbReference type="Pfam" id="PF02371">
    <property type="entry name" value="Transposase_20"/>
    <property type="match status" value="1"/>
</dbReference>